<proteinExistence type="predicted"/>
<reference evidence="2" key="1">
    <citation type="submission" date="2019-02" db="EMBL/GenBank/DDBJ databases">
        <authorList>
            <person name="Gruber-Vodicka R. H."/>
            <person name="Seah K. B. B."/>
        </authorList>
    </citation>
    <scope>NUCLEOTIDE SEQUENCE</scope>
    <source>
        <strain evidence="2">BECK_BZ131</strain>
    </source>
</reference>
<gene>
    <name evidence="2" type="ORF">BECKFW1821C_GA0114237_103718</name>
</gene>
<feature type="region of interest" description="Disordered" evidence="1">
    <location>
        <begin position="1"/>
        <end position="30"/>
    </location>
</feature>
<sequence length="73" mass="8433">MNNTVPDRKIPTISLEKPFPPILPHDDTEENSYDLEDINVSIARGMVEMMAYEKGEIELPDIDDVFKELRNEI</sequence>
<accession>A0A450TV32</accession>
<dbReference type="EMBL" id="CAADFE010000037">
    <property type="protein sequence ID" value="VFJ72779.1"/>
    <property type="molecule type" value="Genomic_DNA"/>
</dbReference>
<evidence type="ECO:0000256" key="1">
    <source>
        <dbReference type="SAM" id="MobiDB-lite"/>
    </source>
</evidence>
<protein>
    <submittedName>
        <fullName evidence="2">Uncharacterized protein</fullName>
    </submittedName>
</protein>
<feature type="compositionally biased region" description="Basic and acidic residues" evidence="1">
    <location>
        <begin position="1"/>
        <end position="10"/>
    </location>
</feature>
<dbReference type="AlphaFoldDB" id="A0A450TV32"/>
<organism evidence="2">
    <name type="scientific">Candidatus Kentrum sp. FW</name>
    <dbReference type="NCBI Taxonomy" id="2126338"/>
    <lineage>
        <taxon>Bacteria</taxon>
        <taxon>Pseudomonadati</taxon>
        <taxon>Pseudomonadota</taxon>
        <taxon>Gammaproteobacteria</taxon>
        <taxon>Candidatus Kentrum</taxon>
    </lineage>
</organism>
<name>A0A450TV32_9GAMM</name>
<evidence type="ECO:0000313" key="2">
    <source>
        <dbReference type="EMBL" id="VFJ72779.1"/>
    </source>
</evidence>